<gene>
    <name evidence="12" type="ORF">MNBD_GAMMA26-2278</name>
</gene>
<dbReference type="GO" id="GO:0008270">
    <property type="term" value="F:zinc ion binding"/>
    <property type="evidence" value="ECO:0007669"/>
    <property type="project" value="InterPro"/>
</dbReference>
<dbReference type="PANTHER" id="PTHR18952">
    <property type="entry name" value="CARBONIC ANHYDRASE"/>
    <property type="match status" value="1"/>
</dbReference>
<feature type="region of interest" description="Disordered" evidence="9">
    <location>
        <begin position="42"/>
        <end position="78"/>
    </location>
</feature>
<keyword evidence="10" id="KW-1133">Transmembrane helix</keyword>
<accession>A0A3B1AZ29</accession>
<name>A0A3B1AZ29_9ZZZZ</name>
<keyword evidence="10" id="KW-0472">Membrane</keyword>
<keyword evidence="6" id="KW-0862">Zinc</keyword>
<dbReference type="PANTHER" id="PTHR18952:SF265">
    <property type="entry name" value="CARBONIC ANHYDRASE"/>
    <property type="match status" value="1"/>
</dbReference>
<dbReference type="AlphaFoldDB" id="A0A3B1AZ29"/>
<evidence type="ECO:0000256" key="9">
    <source>
        <dbReference type="SAM" id="MobiDB-lite"/>
    </source>
</evidence>
<dbReference type="InterPro" id="IPR018338">
    <property type="entry name" value="Carbonic_anhydrase_a-class_CS"/>
</dbReference>
<evidence type="ECO:0000259" key="11">
    <source>
        <dbReference type="PROSITE" id="PS51144"/>
    </source>
</evidence>
<sequence length="361" mass="38400">MTDTDQNGGGAPESAKDDTSHVIGLLAVTLVVAMIFVSTLSPEPSDKSAAASHTTAQPAVAQQKADVPAPALEVSQTTAPLPAGHPNIAALQAAVQAKAQAPTPVAAPTPANTATSSSKSHDKAEDHEPHEIHWGYGRMGGPAQWGIMKREYLACGNGEQQSPIDIVVDNTVGSQVGEIVFNYKPSMLEVVNNGHTIQANYASGSNILVGGKTFELLQLHFHSPSEHQINNQHFDMEVHLVHKSADGELAVIGVMLKKGLKNRAVEAIWTNFPSAVNKPITVADATIDAADLLPADKKSFYHYMGSLTTPPCSEVVNWFVMQNFIGVTEQQVATLTEAVGENNRPVQPLNRRHVLANKGSL</sequence>
<feature type="region of interest" description="Disordered" evidence="9">
    <location>
        <begin position="100"/>
        <end position="137"/>
    </location>
</feature>
<comment type="similarity">
    <text evidence="3">Belongs to the alpha-carbonic anhydrase family.</text>
</comment>
<dbReference type="InterPro" id="IPR023561">
    <property type="entry name" value="Carbonic_anhydrase_a-class"/>
</dbReference>
<feature type="compositionally biased region" description="Low complexity" evidence="9">
    <location>
        <begin position="100"/>
        <end position="118"/>
    </location>
</feature>
<evidence type="ECO:0000256" key="5">
    <source>
        <dbReference type="ARBA" id="ARBA00022723"/>
    </source>
</evidence>
<comment type="catalytic activity">
    <reaction evidence="8">
        <text>hydrogencarbonate + H(+) = CO2 + H2O</text>
        <dbReference type="Rhea" id="RHEA:10748"/>
        <dbReference type="ChEBI" id="CHEBI:15377"/>
        <dbReference type="ChEBI" id="CHEBI:15378"/>
        <dbReference type="ChEBI" id="CHEBI:16526"/>
        <dbReference type="ChEBI" id="CHEBI:17544"/>
        <dbReference type="EC" id="4.2.1.1"/>
    </reaction>
</comment>
<keyword evidence="5" id="KW-0479">Metal-binding</keyword>
<dbReference type="InterPro" id="IPR036398">
    <property type="entry name" value="CA_dom_sf"/>
</dbReference>
<evidence type="ECO:0000256" key="2">
    <source>
        <dbReference type="ARBA" id="ARBA00002904"/>
    </source>
</evidence>
<dbReference type="PROSITE" id="PS51144">
    <property type="entry name" value="ALPHA_CA_2"/>
    <property type="match status" value="1"/>
</dbReference>
<evidence type="ECO:0000256" key="6">
    <source>
        <dbReference type="ARBA" id="ARBA00022833"/>
    </source>
</evidence>
<dbReference type="Gene3D" id="3.10.200.10">
    <property type="entry name" value="Alpha carbonic anhydrase"/>
    <property type="match status" value="1"/>
</dbReference>
<dbReference type="CDD" id="cd03124">
    <property type="entry name" value="alpha_CA_prokaryotic_like"/>
    <property type="match status" value="1"/>
</dbReference>
<dbReference type="InterPro" id="IPR001148">
    <property type="entry name" value="CA_dom"/>
</dbReference>
<dbReference type="EC" id="4.2.1.1" evidence="4"/>
<dbReference type="SUPFAM" id="SSF51069">
    <property type="entry name" value="Carbonic anhydrase"/>
    <property type="match status" value="1"/>
</dbReference>
<evidence type="ECO:0000256" key="10">
    <source>
        <dbReference type="SAM" id="Phobius"/>
    </source>
</evidence>
<evidence type="ECO:0000256" key="1">
    <source>
        <dbReference type="ARBA" id="ARBA00001947"/>
    </source>
</evidence>
<dbReference type="EMBL" id="UOFX01000044">
    <property type="protein sequence ID" value="VAX09082.1"/>
    <property type="molecule type" value="Genomic_DNA"/>
</dbReference>
<proteinExistence type="inferred from homology"/>
<dbReference type="SMART" id="SM01057">
    <property type="entry name" value="Carb_anhydrase"/>
    <property type="match status" value="1"/>
</dbReference>
<feature type="compositionally biased region" description="Basic and acidic residues" evidence="9">
    <location>
        <begin position="119"/>
        <end position="133"/>
    </location>
</feature>
<evidence type="ECO:0000256" key="8">
    <source>
        <dbReference type="ARBA" id="ARBA00048348"/>
    </source>
</evidence>
<dbReference type="Pfam" id="PF00194">
    <property type="entry name" value="Carb_anhydrase"/>
    <property type="match status" value="1"/>
</dbReference>
<comment type="cofactor">
    <cofactor evidence="1">
        <name>Zn(2+)</name>
        <dbReference type="ChEBI" id="CHEBI:29105"/>
    </cofactor>
</comment>
<dbReference type="PROSITE" id="PS00162">
    <property type="entry name" value="ALPHA_CA_1"/>
    <property type="match status" value="1"/>
</dbReference>
<evidence type="ECO:0000313" key="12">
    <source>
        <dbReference type="EMBL" id="VAX09082.1"/>
    </source>
</evidence>
<keyword evidence="7 12" id="KW-0456">Lyase</keyword>
<evidence type="ECO:0000256" key="3">
    <source>
        <dbReference type="ARBA" id="ARBA00010718"/>
    </source>
</evidence>
<feature type="domain" description="Alpha-carbonic anhydrase" evidence="11">
    <location>
        <begin position="132"/>
        <end position="358"/>
    </location>
</feature>
<evidence type="ECO:0000256" key="4">
    <source>
        <dbReference type="ARBA" id="ARBA00012925"/>
    </source>
</evidence>
<reference evidence="12" key="1">
    <citation type="submission" date="2018-06" db="EMBL/GenBank/DDBJ databases">
        <authorList>
            <person name="Zhirakovskaya E."/>
        </authorList>
    </citation>
    <scope>NUCLEOTIDE SEQUENCE</scope>
</reference>
<dbReference type="GO" id="GO:0004089">
    <property type="term" value="F:carbonate dehydratase activity"/>
    <property type="evidence" value="ECO:0007669"/>
    <property type="project" value="UniProtKB-EC"/>
</dbReference>
<comment type="function">
    <text evidence="2">Reversible hydration of carbon dioxide.</text>
</comment>
<dbReference type="InterPro" id="IPR041891">
    <property type="entry name" value="Alpha_CA_prokaryot-like"/>
</dbReference>
<organism evidence="12">
    <name type="scientific">hydrothermal vent metagenome</name>
    <dbReference type="NCBI Taxonomy" id="652676"/>
    <lineage>
        <taxon>unclassified sequences</taxon>
        <taxon>metagenomes</taxon>
        <taxon>ecological metagenomes</taxon>
    </lineage>
</organism>
<protein>
    <recommendedName>
        <fullName evidence="4">carbonic anhydrase</fullName>
        <ecNumber evidence="4">4.2.1.1</ecNumber>
    </recommendedName>
</protein>
<keyword evidence="10" id="KW-0812">Transmembrane</keyword>
<feature type="transmembrane region" description="Helical" evidence="10">
    <location>
        <begin position="20"/>
        <end position="40"/>
    </location>
</feature>
<evidence type="ECO:0000256" key="7">
    <source>
        <dbReference type="ARBA" id="ARBA00023239"/>
    </source>
</evidence>